<dbReference type="RefSeq" id="WP_131839823.1">
    <property type="nucleotide sequence ID" value="NZ_SLWB01000012.1"/>
</dbReference>
<gene>
    <name evidence="1" type="ORF">CLV25_1121</name>
</gene>
<name>A0A4R2EET3_9BACT</name>
<dbReference type="Proteomes" id="UP000294830">
    <property type="component" value="Unassembled WGS sequence"/>
</dbReference>
<protein>
    <submittedName>
        <fullName evidence="1">Uncharacterized protein</fullName>
    </submittedName>
</protein>
<dbReference type="OrthoDB" id="675942at2"/>
<accession>A0A4R2EET3</accession>
<comment type="caution">
    <text evidence="1">The sequence shown here is derived from an EMBL/GenBank/DDBJ whole genome shotgun (WGS) entry which is preliminary data.</text>
</comment>
<dbReference type="AlphaFoldDB" id="A0A4R2EET3"/>
<evidence type="ECO:0000313" key="2">
    <source>
        <dbReference type="Proteomes" id="UP000294830"/>
    </source>
</evidence>
<proteinExistence type="predicted"/>
<evidence type="ECO:0000313" key="1">
    <source>
        <dbReference type="EMBL" id="TCN64674.1"/>
    </source>
</evidence>
<reference evidence="1 2" key="1">
    <citation type="submission" date="2019-03" db="EMBL/GenBank/DDBJ databases">
        <title>Genomic Encyclopedia of Archaeal and Bacterial Type Strains, Phase II (KMG-II): from individual species to whole genera.</title>
        <authorList>
            <person name="Goeker M."/>
        </authorList>
    </citation>
    <scope>NUCLEOTIDE SEQUENCE [LARGE SCALE GENOMIC DNA]</scope>
    <source>
        <strain evidence="1 2">RL-C</strain>
    </source>
</reference>
<organism evidence="1 2">
    <name type="scientific">Acetobacteroides hydrogenigenes</name>
    <dbReference type="NCBI Taxonomy" id="979970"/>
    <lineage>
        <taxon>Bacteria</taxon>
        <taxon>Pseudomonadati</taxon>
        <taxon>Bacteroidota</taxon>
        <taxon>Bacteroidia</taxon>
        <taxon>Bacteroidales</taxon>
        <taxon>Rikenellaceae</taxon>
        <taxon>Acetobacteroides</taxon>
    </lineage>
</organism>
<keyword evidence="2" id="KW-1185">Reference proteome</keyword>
<sequence>MGKNYINTCFDNSSDNELLNIGNIAYSNLKGNKYFNFLDGQLESFNNDIVSFTNAKAKCENGGKVEIVAKNLARTKLLETTSIIAKVVNQQAGGDLMILKSSGFPTRKEAENYPEFPAPTSLKLKSGLAHGEIVVDIPVQRNTRVYSIYHAPMPAPENIKEWNNLLSTKHKTTISGLTPGTQQAVRAGYLGTNGKINLSDVFTIFVQ</sequence>
<dbReference type="EMBL" id="SLWB01000012">
    <property type="protein sequence ID" value="TCN64674.1"/>
    <property type="molecule type" value="Genomic_DNA"/>
</dbReference>